<evidence type="ECO:0000256" key="1">
    <source>
        <dbReference type="ARBA" id="ARBA00008560"/>
    </source>
</evidence>
<reference evidence="6 7" key="2">
    <citation type="journal article" date="2012" name="Stand. Genomic Sci.">
        <title>Genome sequence of the moderately thermophilic, amino-acid-degrading and sulfur-reducing bacterium Thermovirga lienii type strain (Cas60314(T)).</title>
        <authorList>
            <person name="Goker M."/>
            <person name="Saunders E."/>
            <person name="Lapidus A."/>
            <person name="Nolan M."/>
            <person name="Lucas S."/>
            <person name="Hammon N."/>
            <person name="Deshpande S."/>
            <person name="Cheng J.F."/>
            <person name="Han C."/>
            <person name="Tapia R."/>
            <person name="Goodwin L.A."/>
            <person name="Pitluck S."/>
            <person name="Liolios K."/>
            <person name="Mavromatis K."/>
            <person name="Pagani I."/>
            <person name="Ivanova N."/>
            <person name="Mikhailova N."/>
            <person name="Pati A."/>
            <person name="Chen A."/>
            <person name="Palaniappan K."/>
            <person name="Land M."/>
            <person name="Chang Y.J."/>
            <person name="Jeffries C.D."/>
            <person name="Brambilla E.M."/>
            <person name="Rohde M."/>
            <person name="Spring S."/>
            <person name="Detter J.C."/>
            <person name="Woyke T."/>
            <person name="Bristow J."/>
            <person name="Eisen J.A."/>
            <person name="Markowitz V."/>
            <person name="Hugenholtz P."/>
            <person name="Kyrpides N.C."/>
            <person name="Klenk H.P."/>
        </authorList>
    </citation>
    <scope>NUCLEOTIDE SEQUENCE [LARGE SCALE GENOMIC DNA]</scope>
    <source>
        <strain evidence="7">ATCC BAA-1197 / DSM 17291 / Cas60314</strain>
    </source>
</reference>
<name>G7VAE0_THELD</name>
<dbReference type="Pfam" id="PF01783">
    <property type="entry name" value="Ribosomal_L32p"/>
    <property type="match status" value="1"/>
</dbReference>
<evidence type="ECO:0000313" key="6">
    <source>
        <dbReference type="EMBL" id="AER66840.1"/>
    </source>
</evidence>
<reference evidence="7" key="1">
    <citation type="submission" date="2011-10" db="EMBL/GenBank/DDBJ databases">
        <title>The complete genome of chromosome of Thermovirga lienii DSM 17291.</title>
        <authorList>
            <consortium name="US DOE Joint Genome Institute (JGI-PGF)"/>
            <person name="Lucas S."/>
            <person name="Copeland A."/>
            <person name="Lapidus A."/>
            <person name="Glavina del Rio T."/>
            <person name="Dalin E."/>
            <person name="Tice H."/>
            <person name="Bruce D."/>
            <person name="Goodwin L."/>
            <person name="Pitluck S."/>
            <person name="Peters L."/>
            <person name="Mikhailova N."/>
            <person name="Saunders E."/>
            <person name="Kyrpides N."/>
            <person name="Mavromatis K."/>
            <person name="Ivanova N."/>
            <person name="Last F.I."/>
            <person name="Brettin T."/>
            <person name="Detter J.C."/>
            <person name="Han C."/>
            <person name="Larimer F."/>
            <person name="Land M."/>
            <person name="Hauser L."/>
            <person name="Markowitz V."/>
            <person name="Cheng J.-F."/>
            <person name="Hugenholtz P."/>
            <person name="Woyke T."/>
            <person name="Wu D."/>
            <person name="Spring S."/>
            <person name="Schroeder M."/>
            <person name="Brambilla E.-M."/>
            <person name="Klenk H.-P."/>
            <person name="Eisen J.A."/>
        </authorList>
    </citation>
    <scope>NUCLEOTIDE SEQUENCE [LARGE SCALE GENOMIC DNA]</scope>
    <source>
        <strain evidence="7">ATCC BAA-1197 / DSM 17291 / Cas60314</strain>
    </source>
</reference>
<protein>
    <recommendedName>
        <fullName evidence="4 5">Large ribosomal subunit protein bL32</fullName>
    </recommendedName>
</protein>
<organism evidence="6 7">
    <name type="scientific">Thermovirga lienii (strain ATCC BAA-1197 / DSM 17291 / Cas60314)</name>
    <dbReference type="NCBI Taxonomy" id="580340"/>
    <lineage>
        <taxon>Bacteria</taxon>
        <taxon>Thermotogati</taxon>
        <taxon>Synergistota</taxon>
        <taxon>Synergistia</taxon>
        <taxon>Synergistales</taxon>
        <taxon>Thermovirgaceae</taxon>
        <taxon>Thermovirga</taxon>
    </lineage>
</organism>
<keyword evidence="7" id="KW-1185">Reference proteome</keyword>
<sequence>MAVPKRKTSHARTHKRKAQWLGALKAPAVGVCAQCGEVVQTHRACPECGYYKGRKVAKVKEESEETGE</sequence>
<dbReference type="OrthoDB" id="9812874at2"/>
<dbReference type="GO" id="GO:0015934">
    <property type="term" value="C:large ribosomal subunit"/>
    <property type="evidence" value="ECO:0007669"/>
    <property type="project" value="InterPro"/>
</dbReference>
<dbReference type="HAMAP" id="MF_00340">
    <property type="entry name" value="Ribosomal_bL32"/>
    <property type="match status" value="1"/>
</dbReference>
<dbReference type="PANTHER" id="PTHR35534:SF1">
    <property type="entry name" value="LARGE RIBOSOMAL SUBUNIT PROTEIN BL32"/>
    <property type="match status" value="1"/>
</dbReference>
<keyword evidence="2 5" id="KW-0689">Ribosomal protein</keyword>
<dbReference type="InterPro" id="IPR011332">
    <property type="entry name" value="Ribosomal_zn-bd"/>
</dbReference>
<dbReference type="GO" id="GO:0006412">
    <property type="term" value="P:translation"/>
    <property type="evidence" value="ECO:0007669"/>
    <property type="project" value="UniProtKB-UniRule"/>
</dbReference>
<evidence type="ECO:0000256" key="3">
    <source>
        <dbReference type="ARBA" id="ARBA00023274"/>
    </source>
</evidence>
<dbReference type="HOGENOM" id="CLU_129084_1_3_0"/>
<evidence type="ECO:0000313" key="7">
    <source>
        <dbReference type="Proteomes" id="UP000005868"/>
    </source>
</evidence>
<dbReference type="KEGG" id="tli:Tlie_1107"/>
<proteinExistence type="inferred from homology"/>
<evidence type="ECO:0000256" key="5">
    <source>
        <dbReference type="HAMAP-Rule" id="MF_00340"/>
    </source>
</evidence>
<dbReference type="AlphaFoldDB" id="G7VAE0"/>
<dbReference type="PANTHER" id="PTHR35534">
    <property type="entry name" value="50S RIBOSOMAL PROTEIN L32"/>
    <property type="match status" value="1"/>
</dbReference>
<dbReference type="GO" id="GO:0003735">
    <property type="term" value="F:structural constituent of ribosome"/>
    <property type="evidence" value="ECO:0007669"/>
    <property type="project" value="InterPro"/>
</dbReference>
<dbReference type="InterPro" id="IPR002677">
    <property type="entry name" value="Ribosomal_bL32"/>
</dbReference>
<evidence type="ECO:0000256" key="2">
    <source>
        <dbReference type="ARBA" id="ARBA00022980"/>
    </source>
</evidence>
<keyword evidence="3 5" id="KW-0687">Ribonucleoprotein</keyword>
<accession>G7VAE0</accession>
<dbReference type="eggNOG" id="COG0333">
    <property type="taxonomic scope" value="Bacteria"/>
</dbReference>
<comment type="similarity">
    <text evidence="1 5">Belongs to the bacterial ribosomal protein bL32 family.</text>
</comment>
<dbReference type="NCBIfam" id="TIGR01031">
    <property type="entry name" value="rpmF_bact"/>
    <property type="match status" value="1"/>
</dbReference>
<dbReference type="Proteomes" id="UP000005868">
    <property type="component" value="Chromosome"/>
</dbReference>
<evidence type="ECO:0000256" key="4">
    <source>
        <dbReference type="ARBA" id="ARBA00035178"/>
    </source>
</evidence>
<gene>
    <name evidence="5" type="primary">rpmF</name>
    <name evidence="6" type="ordered locus">Tlie_1107</name>
</gene>
<dbReference type="STRING" id="580340.Tlie_1107"/>
<dbReference type="EMBL" id="CP003096">
    <property type="protein sequence ID" value="AER66840.1"/>
    <property type="molecule type" value="Genomic_DNA"/>
</dbReference>
<dbReference type="InterPro" id="IPR044957">
    <property type="entry name" value="Ribosomal_bL32_bact"/>
</dbReference>
<dbReference type="SUPFAM" id="SSF57829">
    <property type="entry name" value="Zn-binding ribosomal proteins"/>
    <property type="match status" value="1"/>
</dbReference>